<feature type="compositionally biased region" description="Basic residues" evidence="1">
    <location>
        <begin position="12"/>
        <end position="21"/>
    </location>
</feature>
<gene>
    <name evidence="2" type="ORF">N656DRAFT_785019</name>
</gene>
<reference evidence="2" key="1">
    <citation type="journal article" date="2023" name="Mol. Phylogenet. Evol.">
        <title>Genome-scale phylogeny and comparative genomics of the fungal order Sordariales.</title>
        <authorList>
            <person name="Hensen N."/>
            <person name="Bonometti L."/>
            <person name="Westerberg I."/>
            <person name="Brannstrom I.O."/>
            <person name="Guillou S."/>
            <person name="Cros-Aarteil S."/>
            <person name="Calhoun S."/>
            <person name="Haridas S."/>
            <person name="Kuo A."/>
            <person name="Mondo S."/>
            <person name="Pangilinan J."/>
            <person name="Riley R."/>
            <person name="LaButti K."/>
            <person name="Andreopoulos B."/>
            <person name="Lipzen A."/>
            <person name="Chen C."/>
            <person name="Yan M."/>
            <person name="Daum C."/>
            <person name="Ng V."/>
            <person name="Clum A."/>
            <person name="Steindorff A."/>
            <person name="Ohm R.A."/>
            <person name="Martin F."/>
            <person name="Silar P."/>
            <person name="Natvig D.O."/>
            <person name="Lalanne C."/>
            <person name="Gautier V."/>
            <person name="Ament-Velasquez S.L."/>
            <person name="Kruys A."/>
            <person name="Hutchinson M.I."/>
            <person name="Powell A.J."/>
            <person name="Barry K."/>
            <person name="Miller A.N."/>
            <person name="Grigoriev I.V."/>
            <person name="Debuchy R."/>
            <person name="Gladieux P."/>
            <person name="Hiltunen Thoren M."/>
            <person name="Johannesson H."/>
        </authorList>
    </citation>
    <scope>NUCLEOTIDE SEQUENCE</scope>
    <source>
        <strain evidence="2">CBS 508.74</strain>
    </source>
</reference>
<evidence type="ECO:0000313" key="2">
    <source>
        <dbReference type="EMBL" id="KAK4107695.1"/>
    </source>
</evidence>
<evidence type="ECO:0000313" key="3">
    <source>
        <dbReference type="Proteomes" id="UP001302812"/>
    </source>
</evidence>
<dbReference type="AlphaFoldDB" id="A0AAN6T768"/>
<dbReference type="Proteomes" id="UP001302812">
    <property type="component" value="Unassembled WGS sequence"/>
</dbReference>
<name>A0AAN6T768_9PEZI</name>
<sequence>MMPVSSFGSVKGHTRHLRIRPARSFDPTKPNPSTLRPPTPAAYIRSRPLPSYS</sequence>
<organism evidence="2 3">
    <name type="scientific">Canariomyces notabilis</name>
    <dbReference type="NCBI Taxonomy" id="2074819"/>
    <lineage>
        <taxon>Eukaryota</taxon>
        <taxon>Fungi</taxon>
        <taxon>Dikarya</taxon>
        <taxon>Ascomycota</taxon>
        <taxon>Pezizomycotina</taxon>
        <taxon>Sordariomycetes</taxon>
        <taxon>Sordariomycetidae</taxon>
        <taxon>Sordariales</taxon>
        <taxon>Chaetomiaceae</taxon>
        <taxon>Canariomyces</taxon>
    </lineage>
</organism>
<keyword evidence="3" id="KW-1185">Reference proteome</keyword>
<reference evidence="2" key="2">
    <citation type="submission" date="2023-05" db="EMBL/GenBank/DDBJ databases">
        <authorList>
            <consortium name="Lawrence Berkeley National Laboratory"/>
            <person name="Steindorff A."/>
            <person name="Hensen N."/>
            <person name="Bonometti L."/>
            <person name="Westerberg I."/>
            <person name="Brannstrom I.O."/>
            <person name="Guillou S."/>
            <person name="Cros-Aarteil S."/>
            <person name="Calhoun S."/>
            <person name="Haridas S."/>
            <person name="Kuo A."/>
            <person name="Mondo S."/>
            <person name="Pangilinan J."/>
            <person name="Riley R."/>
            <person name="Labutti K."/>
            <person name="Andreopoulos B."/>
            <person name="Lipzen A."/>
            <person name="Chen C."/>
            <person name="Yanf M."/>
            <person name="Daum C."/>
            <person name="Ng V."/>
            <person name="Clum A."/>
            <person name="Ohm R."/>
            <person name="Martin F."/>
            <person name="Silar P."/>
            <person name="Natvig D."/>
            <person name="Lalanne C."/>
            <person name="Gautier V."/>
            <person name="Ament-Velasquez S.L."/>
            <person name="Kruys A."/>
            <person name="Hutchinson M.I."/>
            <person name="Powell A.J."/>
            <person name="Barry K."/>
            <person name="Miller A.N."/>
            <person name="Grigoriev I.V."/>
            <person name="Debuchy R."/>
            <person name="Gladieux P."/>
            <person name="Thoren M.H."/>
            <person name="Johannesson H."/>
        </authorList>
    </citation>
    <scope>NUCLEOTIDE SEQUENCE</scope>
    <source>
        <strain evidence="2">CBS 508.74</strain>
    </source>
</reference>
<accession>A0AAN6T768</accession>
<protein>
    <submittedName>
        <fullName evidence="2">Uncharacterized protein</fullName>
    </submittedName>
</protein>
<dbReference type="RefSeq" id="XP_064665265.1">
    <property type="nucleotide sequence ID" value="XM_064816289.1"/>
</dbReference>
<evidence type="ECO:0000256" key="1">
    <source>
        <dbReference type="SAM" id="MobiDB-lite"/>
    </source>
</evidence>
<feature type="region of interest" description="Disordered" evidence="1">
    <location>
        <begin position="1"/>
        <end position="53"/>
    </location>
</feature>
<dbReference type="EMBL" id="MU853370">
    <property type="protein sequence ID" value="KAK4107695.1"/>
    <property type="molecule type" value="Genomic_DNA"/>
</dbReference>
<comment type="caution">
    <text evidence="2">The sequence shown here is derived from an EMBL/GenBank/DDBJ whole genome shotgun (WGS) entry which is preliminary data.</text>
</comment>
<dbReference type="GeneID" id="89940414"/>
<proteinExistence type="predicted"/>